<dbReference type="Proteomes" id="UP000539473">
    <property type="component" value="Unassembled WGS sequence"/>
</dbReference>
<gene>
    <name evidence="1" type="ORF">GCM10017781_38620</name>
    <name evidence="2" type="ORF">HNQ07_004066</name>
</gene>
<dbReference type="EMBL" id="BNAJ01000012">
    <property type="protein sequence ID" value="GHF58610.1"/>
    <property type="molecule type" value="Genomic_DNA"/>
</dbReference>
<dbReference type="AlphaFoldDB" id="A0A7W8NQ21"/>
<evidence type="ECO:0000313" key="2">
    <source>
        <dbReference type="EMBL" id="MBB5378559.1"/>
    </source>
</evidence>
<proteinExistence type="predicted"/>
<dbReference type="EMBL" id="JACHFK010000013">
    <property type="protein sequence ID" value="MBB5378559.1"/>
    <property type="molecule type" value="Genomic_DNA"/>
</dbReference>
<evidence type="ECO:0000313" key="4">
    <source>
        <dbReference type="Proteomes" id="UP000619376"/>
    </source>
</evidence>
<organism evidence="2 3">
    <name type="scientific">Deinococcus metalli</name>
    <dbReference type="NCBI Taxonomy" id="1141878"/>
    <lineage>
        <taxon>Bacteria</taxon>
        <taxon>Thermotogati</taxon>
        <taxon>Deinococcota</taxon>
        <taxon>Deinococci</taxon>
        <taxon>Deinococcales</taxon>
        <taxon>Deinococcaceae</taxon>
        <taxon>Deinococcus</taxon>
    </lineage>
</organism>
<name>A0A7W8NQ21_9DEIO</name>
<sequence>MPDDLDQVTADSDRILDVLHHAHLHGGGHADTPELARELSLPLVRVSAACRRLAALSHLAVHADRGEGEFLVSITSEGMRSTEARRRPAAPNTLTQNFHAPVGVVATQTGPDAHMTVQHRGGIAAEELTALLTGLRAQIATLPEDDQDEAHDTLQSLEKGVQEGRLVRAQRAVETLSKLGTSSATFITALKGIAKALGLPFPGETP</sequence>
<reference evidence="1" key="1">
    <citation type="journal article" date="2014" name="Int. J. Syst. Evol. Microbiol.">
        <title>Complete genome of a new Firmicutes species belonging to the dominant human colonic microbiota ('Ruminococcus bicirculans') reveals two chromosomes and a selective capacity to utilize plant glucans.</title>
        <authorList>
            <consortium name="NISC Comparative Sequencing Program"/>
            <person name="Wegmann U."/>
            <person name="Louis P."/>
            <person name="Goesmann A."/>
            <person name="Henrissat B."/>
            <person name="Duncan S.H."/>
            <person name="Flint H.J."/>
        </authorList>
    </citation>
    <scope>NUCLEOTIDE SEQUENCE</scope>
    <source>
        <strain evidence="1">CGMCC 1.18437</strain>
    </source>
</reference>
<dbReference type="Proteomes" id="UP000619376">
    <property type="component" value="Unassembled WGS sequence"/>
</dbReference>
<reference evidence="4" key="2">
    <citation type="journal article" date="2019" name="Int. J. Syst. Evol. Microbiol.">
        <title>The Global Catalogue of Microorganisms (GCM) 10K type strain sequencing project: providing services to taxonomists for standard genome sequencing and annotation.</title>
        <authorList>
            <consortium name="The Broad Institute Genomics Platform"/>
            <consortium name="The Broad Institute Genome Sequencing Center for Infectious Disease"/>
            <person name="Wu L."/>
            <person name="Ma J."/>
        </authorList>
    </citation>
    <scope>NUCLEOTIDE SEQUENCE [LARGE SCALE GENOMIC DNA]</scope>
    <source>
        <strain evidence="4">CGMCC 1.18437</strain>
    </source>
</reference>
<reference evidence="1" key="4">
    <citation type="submission" date="2024-05" db="EMBL/GenBank/DDBJ databases">
        <authorList>
            <person name="Sun Q."/>
            <person name="Zhou Y."/>
        </authorList>
    </citation>
    <scope>NUCLEOTIDE SEQUENCE</scope>
    <source>
        <strain evidence="1">CGMCC 1.18437</strain>
    </source>
</reference>
<reference evidence="2 3" key="3">
    <citation type="submission" date="2020-08" db="EMBL/GenBank/DDBJ databases">
        <title>Genomic Encyclopedia of Type Strains, Phase IV (KMG-IV): sequencing the most valuable type-strain genomes for metagenomic binning, comparative biology and taxonomic classification.</title>
        <authorList>
            <person name="Goeker M."/>
        </authorList>
    </citation>
    <scope>NUCLEOTIDE SEQUENCE [LARGE SCALE GENOMIC DNA]</scope>
    <source>
        <strain evidence="2 3">DSM 27521</strain>
    </source>
</reference>
<comment type="caution">
    <text evidence="2">The sequence shown here is derived from an EMBL/GenBank/DDBJ whole genome shotgun (WGS) entry which is preliminary data.</text>
</comment>
<protein>
    <submittedName>
        <fullName evidence="2">Uncharacterized protein</fullName>
    </submittedName>
</protein>
<accession>A0A7W8NQ21</accession>
<dbReference type="RefSeq" id="WP_184115130.1">
    <property type="nucleotide sequence ID" value="NZ_BNAJ01000012.1"/>
</dbReference>
<evidence type="ECO:0000313" key="3">
    <source>
        <dbReference type="Proteomes" id="UP000539473"/>
    </source>
</evidence>
<keyword evidence="4" id="KW-1185">Reference proteome</keyword>
<evidence type="ECO:0000313" key="1">
    <source>
        <dbReference type="EMBL" id="GHF58610.1"/>
    </source>
</evidence>